<keyword evidence="7" id="KW-1185">Reference proteome</keyword>
<feature type="signal peptide" evidence="4">
    <location>
        <begin position="1"/>
        <end position="17"/>
    </location>
</feature>
<evidence type="ECO:0000256" key="1">
    <source>
        <dbReference type="ARBA" id="ARBA00008875"/>
    </source>
</evidence>
<dbReference type="InterPro" id="IPR051923">
    <property type="entry name" value="Glycosyl_Hydrolase_39"/>
</dbReference>
<dbReference type="EMBL" id="CP035913">
    <property type="protein sequence ID" value="QBE67016.1"/>
    <property type="molecule type" value="Genomic_DNA"/>
</dbReference>
<dbReference type="InterPro" id="IPR049166">
    <property type="entry name" value="GH39_cat"/>
</dbReference>
<accession>A0A4P6L5Q3</accession>
<proteinExistence type="inferred from homology"/>
<dbReference type="SUPFAM" id="SSF51445">
    <property type="entry name" value="(Trans)glycosidases"/>
    <property type="match status" value="1"/>
</dbReference>
<feature type="chain" id="PRO_5020346053" description="Glycosyl hydrolases family 39 N-terminal catalytic domain-containing protein" evidence="4">
    <location>
        <begin position="18"/>
        <end position="490"/>
    </location>
</feature>
<dbReference type="AlphaFoldDB" id="A0A4P6L5Q3"/>
<comment type="similarity">
    <text evidence="1">Belongs to the glycosyl hydrolase 39 family.</text>
</comment>
<sequence>MLTLAAAGALLPAVAVAQQAAPPLTHIGDVAPRPAHAGTRNNWLLGCETLDRDFASYDAYKDYLVPLGIRRLRLQAGWAKTEKKPGEYDWAWLDHIVDDATSRGLAPWLQLAYGNAIYPGGGGTNLAAGVPDSPQALAAWDRWVTALVTRYRDRVTDWEVWNEPNFGDNTYNTPESFAALSARSAAIIRRLQPKAKISGLALGHIDYDYAERFFQALHAKRQLALFDNITYHDYVYNPDQHYPKVEKLRAILHKYAPGMPLRQGENGAPSVPYSGGALGDWAWSEIAQAKWATRRMLGDLGHDIESSVFTIIEIAYTNGPINTLNTKGLIKSDASKRALRPKAAYRAVQTVVAIFDDQLARLPDIGHVHNDKLVPQDPRKVLMTASTDRTVAAYGYRHKASGKDAYTLWLADVIPGSDLARKSYRIGLANARFEQPVYVDVISGKVYDIPASEWHVKDGRTVFTNIPLFDGPVVIADKSLVPLAAASPAG</sequence>
<feature type="domain" description="Glycosyl hydrolases family 39 N-terminal catalytic" evidence="5">
    <location>
        <begin position="87"/>
        <end position="234"/>
    </location>
</feature>
<keyword evidence="3" id="KW-0326">Glycosidase</keyword>
<keyword evidence="4" id="KW-0732">Signal</keyword>
<dbReference type="InterPro" id="IPR017853">
    <property type="entry name" value="GH"/>
</dbReference>
<evidence type="ECO:0000313" key="7">
    <source>
        <dbReference type="Proteomes" id="UP000290637"/>
    </source>
</evidence>
<dbReference type="Proteomes" id="UP000290637">
    <property type="component" value="Chromosome"/>
</dbReference>
<evidence type="ECO:0000256" key="4">
    <source>
        <dbReference type="SAM" id="SignalP"/>
    </source>
</evidence>
<dbReference type="PANTHER" id="PTHR12631:SF10">
    <property type="entry name" value="BETA-XYLOSIDASE-LIKE PROTEIN-RELATED"/>
    <property type="match status" value="1"/>
</dbReference>
<reference evidence="6 7" key="1">
    <citation type="submission" date="2019-02" db="EMBL/GenBank/DDBJ databases">
        <title>Draft Genome Sequences of Six Type Strains of the Genus Massilia.</title>
        <authorList>
            <person name="Miess H."/>
            <person name="Frediansyhah A."/>
            <person name="Gross H."/>
        </authorList>
    </citation>
    <scope>NUCLEOTIDE SEQUENCE [LARGE SCALE GENOMIC DNA]</scope>
    <source>
        <strain evidence="6 7">DSM 17473</strain>
    </source>
</reference>
<dbReference type="KEGG" id="plue:EWM63_01925"/>
<dbReference type="Pfam" id="PF01229">
    <property type="entry name" value="Glyco_hydro_39"/>
    <property type="match status" value="1"/>
</dbReference>
<keyword evidence="2" id="KW-0378">Hydrolase</keyword>
<dbReference type="GO" id="GO:0004553">
    <property type="term" value="F:hydrolase activity, hydrolyzing O-glycosyl compounds"/>
    <property type="evidence" value="ECO:0007669"/>
    <property type="project" value="TreeGrafter"/>
</dbReference>
<dbReference type="PANTHER" id="PTHR12631">
    <property type="entry name" value="ALPHA-L-IDURONIDASE"/>
    <property type="match status" value="1"/>
</dbReference>
<evidence type="ECO:0000256" key="2">
    <source>
        <dbReference type="ARBA" id="ARBA00022801"/>
    </source>
</evidence>
<organism evidence="6 7">
    <name type="scientific">Pseudoduganella lutea</name>
    <dbReference type="NCBI Taxonomy" id="321985"/>
    <lineage>
        <taxon>Bacteria</taxon>
        <taxon>Pseudomonadati</taxon>
        <taxon>Pseudomonadota</taxon>
        <taxon>Betaproteobacteria</taxon>
        <taxon>Burkholderiales</taxon>
        <taxon>Oxalobacteraceae</taxon>
        <taxon>Telluria group</taxon>
        <taxon>Pseudoduganella</taxon>
    </lineage>
</organism>
<evidence type="ECO:0000259" key="5">
    <source>
        <dbReference type="Pfam" id="PF01229"/>
    </source>
</evidence>
<dbReference type="OrthoDB" id="9800974at2"/>
<evidence type="ECO:0000256" key="3">
    <source>
        <dbReference type="ARBA" id="ARBA00023295"/>
    </source>
</evidence>
<name>A0A4P6L5Q3_9BURK</name>
<protein>
    <recommendedName>
        <fullName evidence="5">Glycosyl hydrolases family 39 N-terminal catalytic domain-containing protein</fullName>
    </recommendedName>
</protein>
<dbReference type="Gene3D" id="3.20.20.80">
    <property type="entry name" value="Glycosidases"/>
    <property type="match status" value="1"/>
</dbReference>
<evidence type="ECO:0000313" key="6">
    <source>
        <dbReference type="EMBL" id="QBE67016.1"/>
    </source>
</evidence>
<gene>
    <name evidence="6" type="ORF">EWM63_01925</name>
</gene>